<feature type="region of interest" description="Disordered" evidence="1">
    <location>
        <begin position="66"/>
        <end position="92"/>
    </location>
</feature>
<sequence>MSGTIIGRNTSPSNIQPSDNNGGANKAGRMAKKQFQCRNVLSRGGRSIVRNAANCRVMKGSPLNIRNVSNLPQRQASPGLPRPGARQKKPMDEPAALKQLRQQNNRQQKLEQQLTNLPAPPTDDPKGSGRSPDTIKTDHRAGKQPSNVGGSPNQRRRQEQPSNEPAALRQLRQENDLANLPSPPTGKPKGNGRPTGMMKADMKANILPSSFKGLSDYIGKITTTKDLLETFNALTYKGIKGQISSSQLSSLKGRCVGMLVKVSKDPKQADQISEVHLKKMIPDDYARRKDISHKITMNKSAFVDLQNRFDRLKKG</sequence>
<organism evidence="2 3">
    <name type="scientific">Endozoicomonas montiporae</name>
    <dbReference type="NCBI Taxonomy" id="1027273"/>
    <lineage>
        <taxon>Bacteria</taxon>
        <taxon>Pseudomonadati</taxon>
        <taxon>Pseudomonadota</taxon>
        <taxon>Gammaproteobacteria</taxon>
        <taxon>Oceanospirillales</taxon>
        <taxon>Endozoicomonadaceae</taxon>
        <taxon>Endozoicomonas</taxon>
    </lineage>
</organism>
<dbReference type="AlphaFoldDB" id="A0A081N3A8"/>
<dbReference type="EMBL" id="JOKG01000004">
    <property type="protein sequence ID" value="KEQ12931.1"/>
    <property type="molecule type" value="Genomic_DNA"/>
</dbReference>
<feature type="compositionally biased region" description="Polar residues" evidence="1">
    <location>
        <begin position="1"/>
        <end position="23"/>
    </location>
</feature>
<dbReference type="RefSeq" id="WP_034878373.1">
    <property type="nucleotide sequence ID" value="NZ_JOKG01000004.1"/>
</dbReference>
<gene>
    <name evidence="2" type="ORF">GZ77_21080</name>
</gene>
<name>A0A081N3A8_9GAMM</name>
<feature type="region of interest" description="Disordered" evidence="1">
    <location>
        <begin position="114"/>
        <end position="197"/>
    </location>
</feature>
<keyword evidence="3" id="KW-1185">Reference proteome</keyword>
<feature type="compositionally biased region" description="Polar residues" evidence="1">
    <location>
        <begin position="66"/>
        <end position="76"/>
    </location>
</feature>
<comment type="caution">
    <text evidence="2">The sequence shown here is derived from an EMBL/GenBank/DDBJ whole genome shotgun (WGS) entry which is preliminary data.</text>
</comment>
<protein>
    <submittedName>
        <fullName evidence="2">Uncharacterized protein</fullName>
    </submittedName>
</protein>
<feature type="compositionally biased region" description="Basic and acidic residues" evidence="1">
    <location>
        <begin position="123"/>
        <end position="141"/>
    </location>
</feature>
<proteinExistence type="predicted"/>
<reference evidence="2 3" key="1">
    <citation type="submission" date="2014-06" db="EMBL/GenBank/DDBJ databases">
        <title>Whole Genome Sequences of Three Symbiotic Endozoicomonas Bacteria.</title>
        <authorList>
            <person name="Neave M.J."/>
            <person name="Apprill A."/>
            <person name="Voolstra C.R."/>
        </authorList>
    </citation>
    <scope>NUCLEOTIDE SEQUENCE [LARGE SCALE GENOMIC DNA]</scope>
    <source>
        <strain evidence="2 3">LMG 24815</strain>
    </source>
</reference>
<dbReference type="Proteomes" id="UP000028006">
    <property type="component" value="Unassembled WGS sequence"/>
</dbReference>
<evidence type="ECO:0000313" key="2">
    <source>
        <dbReference type="EMBL" id="KEQ12931.1"/>
    </source>
</evidence>
<feature type="compositionally biased region" description="Polar residues" evidence="1">
    <location>
        <begin position="144"/>
        <end position="153"/>
    </location>
</feature>
<evidence type="ECO:0000313" key="3">
    <source>
        <dbReference type="Proteomes" id="UP000028006"/>
    </source>
</evidence>
<feature type="region of interest" description="Disordered" evidence="1">
    <location>
        <begin position="1"/>
        <end position="31"/>
    </location>
</feature>
<evidence type="ECO:0000256" key="1">
    <source>
        <dbReference type="SAM" id="MobiDB-lite"/>
    </source>
</evidence>
<accession>A0A081N3A8</accession>